<evidence type="ECO:0000313" key="2">
    <source>
        <dbReference type="Proteomes" id="UP000324748"/>
    </source>
</evidence>
<evidence type="ECO:0000313" key="1">
    <source>
        <dbReference type="EMBL" id="KAA1072920.1"/>
    </source>
</evidence>
<name>A0A5B0MA58_PUCGR</name>
<dbReference type="AlphaFoldDB" id="A0A5B0MA58"/>
<reference evidence="1 2" key="1">
    <citation type="submission" date="2019-05" db="EMBL/GenBank/DDBJ databases">
        <title>Emergence of the Ug99 lineage of the wheat stem rust pathogen through somatic hybridization.</title>
        <authorList>
            <person name="Li F."/>
            <person name="Upadhyaya N.M."/>
            <person name="Sperschneider J."/>
            <person name="Matny O."/>
            <person name="Nguyen-Phuc H."/>
            <person name="Mago R."/>
            <person name="Raley C."/>
            <person name="Miller M.E."/>
            <person name="Silverstein K.A.T."/>
            <person name="Henningsen E."/>
            <person name="Hirsch C.D."/>
            <person name="Visser B."/>
            <person name="Pretorius Z.A."/>
            <person name="Steffenson B.J."/>
            <person name="Schwessinger B."/>
            <person name="Dodds P.N."/>
            <person name="Figueroa M."/>
        </authorList>
    </citation>
    <scope>NUCLEOTIDE SEQUENCE [LARGE SCALE GENOMIC DNA]</scope>
    <source>
        <strain evidence="1">21-0</strain>
    </source>
</reference>
<accession>A0A5B0MA58</accession>
<comment type="caution">
    <text evidence="1">The sequence shown here is derived from an EMBL/GenBank/DDBJ whole genome shotgun (WGS) entry which is preliminary data.</text>
</comment>
<dbReference type="Proteomes" id="UP000324748">
    <property type="component" value="Unassembled WGS sequence"/>
</dbReference>
<gene>
    <name evidence="1" type="ORF">PGT21_000455</name>
</gene>
<proteinExistence type="predicted"/>
<organism evidence="1 2">
    <name type="scientific">Puccinia graminis f. sp. tritici</name>
    <dbReference type="NCBI Taxonomy" id="56615"/>
    <lineage>
        <taxon>Eukaryota</taxon>
        <taxon>Fungi</taxon>
        <taxon>Dikarya</taxon>
        <taxon>Basidiomycota</taxon>
        <taxon>Pucciniomycotina</taxon>
        <taxon>Pucciniomycetes</taxon>
        <taxon>Pucciniales</taxon>
        <taxon>Pucciniaceae</taxon>
        <taxon>Puccinia</taxon>
    </lineage>
</organism>
<dbReference type="EMBL" id="VSWC01000159">
    <property type="protein sequence ID" value="KAA1072920.1"/>
    <property type="molecule type" value="Genomic_DNA"/>
</dbReference>
<sequence length="198" mass="21478">MAFSLGQNELEATYQAAAVYDTFRAAAAQATNYTPSSCARVVAIPSSVIPLPGSPDLILPLMSDNRLRLINHTIFPKNCRSSDSKPTIQASNNPSQAKIAASLLDLSQSLYPTPTILQLNRRPSASSSETSPFLSSSLPPIRTRSSLRFLFGLTPQTAALNVQRFDAVLLMRLAASLLSSRARVIPSSPRTQDSRFER</sequence>
<protein>
    <submittedName>
        <fullName evidence="1">Uncharacterized protein</fullName>
    </submittedName>
</protein>
<keyword evidence="2" id="KW-1185">Reference proteome</keyword>